<proteinExistence type="predicted"/>
<dbReference type="Proteomes" id="UP000193067">
    <property type="component" value="Unassembled WGS sequence"/>
</dbReference>
<dbReference type="EMBL" id="KZ084134">
    <property type="protein sequence ID" value="OSC98805.1"/>
    <property type="molecule type" value="Genomic_DNA"/>
</dbReference>
<gene>
    <name evidence="1" type="ORF">PYCCODRAFT_915867</name>
</gene>
<dbReference type="AlphaFoldDB" id="A0A1Y2ICE0"/>
<sequence>MASGAQRLFPAGRRQQIPCFYKIYAQVLDVHVSLPSSRTLIHTPLNRRLIPKKLLDTPTLSNVPVLAACQLVREPRRVLRFASDLLADAPFLSGILGFHRSLAWRRLGAPFLAVRRGHAGFGWRRAVHDGRITPSLWYLVGCPVLASCRSVGLFPR</sequence>
<keyword evidence="2" id="KW-1185">Reference proteome</keyword>
<accession>A0A1Y2ICE0</accession>
<reference evidence="1 2" key="1">
    <citation type="journal article" date="2015" name="Biotechnol. Biofuels">
        <title>Enhanced degradation of softwood versus hardwood by the white-rot fungus Pycnoporus coccineus.</title>
        <authorList>
            <person name="Couturier M."/>
            <person name="Navarro D."/>
            <person name="Chevret D."/>
            <person name="Henrissat B."/>
            <person name="Piumi F."/>
            <person name="Ruiz-Duenas F.J."/>
            <person name="Martinez A.T."/>
            <person name="Grigoriev I.V."/>
            <person name="Riley R."/>
            <person name="Lipzen A."/>
            <person name="Berrin J.G."/>
            <person name="Master E.R."/>
            <person name="Rosso M.N."/>
        </authorList>
    </citation>
    <scope>NUCLEOTIDE SEQUENCE [LARGE SCALE GENOMIC DNA]</scope>
    <source>
        <strain evidence="1 2">BRFM310</strain>
    </source>
</reference>
<organism evidence="1 2">
    <name type="scientific">Trametes coccinea (strain BRFM310)</name>
    <name type="common">Pycnoporus coccineus</name>
    <dbReference type="NCBI Taxonomy" id="1353009"/>
    <lineage>
        <taxon>Eukaryota</taxon>
        <taxon>Fungi</taxon>
        <taxon>Dikarya</taxon>
        <taxon>Basidiomycota</taxon>
        <taxon>Agaricomycotina</taxon>
        <taxon>Agaricomycetes</taxon>
        <taxon>Polyporales</taxon>
        <taxon>Polyporaceae</taxon>
        <taxon>Trametes</taxon>
    </lineage>
</organism>
<name>A0A1Y2ICE0_TRAC3</name>
<evidence type="ECO:0000313" key="1">
    <source>
        <dbReference type="EMBL" id="OSC98805.1"/>
    </source>
</evidence>
<protein>
    <submittedName>
        <fullName evidence="1">Uncharacterized protein</fullName>
    </submittedName>
</protein>
<evidence type="ECO:0000313" key="2">
    <source>
        <dbReference type="Proteomes" id="UP000193067"/>
    </source>
</evidence>